<evidence type="ECO:0000256" key="1">
    <source>
        <dbReference type="SAM" id="MobiDB-lite"/>
    </source>
</evidence>
<organism evidence="2 3">
    <name type="scientific">Champsocephalus gunnari</name>
    <name type="common">Mackerel icefish</name>
    <dbReference type="NCBI Taxonomy" id="52237"/>
    <lineage>
        <taxon>Eukaryota</taxon>
        <taxon>Metazoa</taxon>
        <taxon>Chordata</taxon>
        <taxon>Craniata</taxon>
        <taxon>Vertebrata</taxon>
        <taxon>Euteleostomi</taxon>
        <taxon>Actinopterygii</taxon>
        <taxon>Neopterygii</taxon>
        <taxon>Teleostei</taxon>
        <taxon>Neoteleostei</taxon>
        <taxon>Acanthomorphata</taxon>
        <taxon>Eupercaria</taxon>
        <taxon>Perciformes</taxon>
        <taxon>Notothenioidei</taxon>
        <taxon>Channichthyidae</taxon>
        <taxon>Champsocephalus</taxon>
    </lineage>
</organism>
<accession>A0AAN8GXG5</accession>
<feature type="compositionally biased region" description="Basic and acidic residues" evidence="1">
    <location>
        <begin position="22"/>
        <end position="41"/>
    </location>
</feature>
<evidence type="ECO:0000313" key="3">
    <source>
        <dbReference type="Proteomes" id="UP001331515"/>
    </source>
</evidence>
<evidence type="ECO:0000313" key="2">
    <source>
        <dbReference type="EMBL" id="KAK5895549.1"/>
    </source>
</evidence>
<feature type="compositionally biased region" description="Low complexity" evidence="1">
    <location>
        <begin position="102"/>
        <end position="114"/>
    </location>
</feature>
<name>A0AAN8GXG5_CHAGU</name>
<dbReference type="AlphaFoldDB" id="A0AAN8GXG5"/>
<keyword evidence="3" id="KW-1185">Reference proteome</keyword>
<dbReference type="EMBL" id="JAURVH010001534">
    <property type="protein sequence ID" value="KAK5895549.1"/>
    <property type="molecule type" value="Genomic_DNA"/>
</dbReference>
<comment type="caution">
    <text evidence="2">The sequence shown here is derived from an EMBL/GenBank/DDBJ whole genome shotgun (WGS) entry which is preliminary data.</text>
</comment>
<gene>
    <name evidence="2" type="ORF">CgunFtcFv8_009233</name>
</gene>
<reference evidence="2 3" key="1">
    <citation type="journal article" date="2023" name="Mol. Biol. Evol.">
        <title>Genomics of Secondarily Temperate Adaptation in the Only Non-Antarctic Icefish.</title>
        <authorList>
            <person name="Rivera-Colon A.G."/>
            <person name="Rayamajhi N."/>
            <person name="Minhas B.F."/>
            <person name="Madrigal G."/>
            <person name="Bilyk K.T."/>
            <person name="Yoon V."/>
            <person name="Hune M."/>
            <person name="Gregory S."/>
            <person name="Cheng C.H.C."/>
            <person name="Catchen J.M."/>
        </authorList>
    </citation>
    <scope>NUCLEOTIDE SEQUENCE [LARGE SCALE GENOMIC DNA]</scope>
    <source>
        <tissue evidence="2">White muscle</tissue>
    </source>
</reference>
<feature type="compositionally biased region" description="Polar residues" evidence="1">
    <location>
        <begin position="48"/>
        <end position="60"/>
    </location>
</feature>
<feature type="compositionally biased region" description="Acidic residues" evidence="1">
    <location>
        <begin position="61"/>
        <end position="75"/>
    </location>
</feature>
<feature type="compositionally biased region" description="Basic and acidic residues" evidence="1">
    <location>
        <begin position="76"/>
        <end position="101"/>
    </location>
</feature>
<sequence length="180" mass="20676">MRKRRSRDRDEELMKMKILRHKKDEVELAGSKRNDDVVVREEVEDSEGPSSDEGNMSDVWNSEDSEREESGNEEQDVQRQKEKDLLFEREMRGKKEGKEKAATGGRSSGAGSASVNIGKVNDKGVWVECKEDVHHLRVRQRAFGGRKGETVAIWRDMWEKRKVKTIAVTRVDVDEGNWGC</sequence>
<protein>
    <submittedName>
        <fullName evidence="2">Uncharacterized protein</fullName>
    </submittedName>
</protein>
<proteinExistence type="predicted"/>
<dbReference type="Proteomes" id="UP001331515">
    <property type="component" value="Unassembled WGS sequence"/>
</dbReference>
<feature type="region of interest" description="Disordered" evidence="1">
    <location>
        <begin position="19"/>
        <end position="115"/>
    </location>
</feature>